<reference evidence="3" key="1">
    <citation type="submission" date="2016-11" db="EMBL/GenBank/DDBJ databases">
        <authorList>
            <person name="Varghese N."/>
            <person name="Submissions S."/>
        </authorList>
    </citation>
    <scope>NUCLEOTIDE SEQUENCE [LARGE SCALE GENOMIC DNA]</scope>
    <source>
        <strain evidence="3">DSM 18569</strain>
    </source>
</reference>
<dbReference type="EMBL" id="FRAS01000001">
    <property type="protein sequence ID" value="SHK04341.1"/>
    <property type="molecule type" value="Genomic_DNA"/>
</dbReference>
<accession>A0A1M6P8Q3</accession>
<sequence>MKRAAVWGWLLAISGVVCLPRAGAYAQAPAWQTALAVGEGGFSRVEATATDASGSLYVAGSFSGTVRVGTTTLRSAGQYDIFVAKWNPATGTFSWAQRAGGSDNDNVGGLAVNGSNVYVTGYYYSSPMIVGGVSLSRYGGTGPDVFVAKFTDQGSFGQVAWAQRAGGTNVDFAEGIAVSGTSVYVVGSVASTTAAFGSTSLTGSGADIFVAKLTDAGSTGSFVWAQRTGGASGDAARAVVASGTSVYVVGGFDSPSIRFGSTTLTGTGADEFAFKAFVAKLTDAGASASFTWAKRCGNPGPASAWTVAVSGAAVYVGGTFNQTSTTFGATTLTNAGPASTNDVFITKYQDLGADASQGWAQPISGPADEGLAALAVRGTELYVAGRFGGSARVGSTTLTGAGVADVFVARLTDLGSTSSFAWAQPAGGTGDNDARSLALAGSRLYVGGHVTPPASFGSLQLTDPATTKVGFLASLTDPVLGVASASLAAGLRVWPNPAQTDVRVLAPTLPGTAPATLSLLDTQGRVVRTHTASATDAGWRPLSVAGLAPGLYYLRVQWGAAQTGCSLVVE</sequence>
<organism evidence="2 3">
    <name type="scientific">Hymenobacter psychrotolerans DSM 18569</name>
    <dbReference type="NCBI Taxonomy" id="1121959"/>
    <lineage>
        <taxon>Bacteria</taxon>
        <taxon>Pseudomonadati</taxon>
        <taxon>Bacteroidota</taxon>
        <taxon>Cytophagia</taxon>
        <taxon>Cytophagales</taxon>
        <taxon>Hymenobacteraceae</taxon>
        <taxon>Hymenobacter</taxon>
    </lineage>
</organism>
<protein>
    <submittedName>
        <fullName evidence="2">Por secretion system C-terminal sorting domain-containing protein</fullName>
    </submittedName>
</protein>
<dbReference type="OrthoDB" id="870410at2"/>
<evidence type="ECO:0000313" key="3">
    <source>
        <dbReference type="Proteomes" id="UP000183947"/>
    </source>
</evidence>
<gene>
    <name evidence="2" type="ORF">SAMN02746009_00158</name>
</gene>
<dbReference type="AlphaFoldDB" id="A0A1M6P8Q3"/>
<dbReference type="RefSeq" id="WP_139252064.1">
    <property type="nucleotide sequence ID" value="NZ_FRAS01000001.1"/>
</dbReference>
<keyword evidence="3" id="KW-1185">Reference proteome</keyword>
<evidence type="ECO:0000313" key="2">
    <source>
        <dbReference type="EMBL" id="SHK04341.1"/>
    </source>
</evidence>
<name>A0A1M6P8Q3_9BACT</name>
<feature type="chain" id="PRO_5013268873" evidence="1">
    <location>
        <begin position="27"/>
        <end position="570"/>
    </location>
</feature>
<dbReference type="Proteomes" id="UP000183947">
    <property type="component" value="Unassembled WGS sequence"/>
</dbReference>
<feature type="signal peptide" evidence="1">
    <location>
        <begin position="1"/>
        <end position="26"/>
    </location>
</feature>
<proteinExistence type="predicted"/>
<dbReference type="STRING" id="1121959.SAMN02746009_00158"/>
<keyword evidence="1" id="KW-0732">Signal</keyword>
<evidence type="ECO:0000256" key="1">
    <source>
        <dbReference type="SAM" id="SignalP"/>
    </source>
</evidence>